<gene>
    <name evidence="2" type="ORF">H4W30_007996</name>
</gene>
<feature type="region of interest" description="Disordered" evidence="1">
    <location>
        <begin position="1"/>
        <end position="37"/>
    </location>
</feature>
<accession>A0ABR9LKV3</accession>
<evidence type="ECO:0000313" key="3">
    <source>
        <dbReference type="Proteomes" id="UP000656548"/>
    </source>
</evidence>
<name>A0ABR9LKV3_9PSEU</name>
<evidence type="ECO:0000313" key="2">
    <source>
        <dbReference type="EMBL" id="MBE1580915.1"/>
    </source>
</evidence>
<sequence>MEQGGSAGDAKGTFGTLSVSKVPFATSGQRRRESTVD</sequence>
<dbReference type="Proteomes" id="UP000656548">
    <property type="component" value="Unassembled WGS sequence"/>
</dbReference>
<protein>
    <submittedName>
        <fullName evidence="2">Uncharacterized protein</fullName>
    </submittedName>
</protein>
<dbReference type="EMBL" id="JADBEJ010000008">
    <property type="protein sequence ID" value="MBE1580915.1"/>
    <property type="molecule type" value="Genomic_DNA"/>
</dbReference>
<keyword evidence="3" id="KW-1185">Reference proteome</keyword>
<proteinExistence type="predicted"/>
<organism evidence="2 3">
    <name type="scientific">Amycolatopsis roodepoortensis</name>
    <dbReference type="NCBI Taxonomy" id="700274"/>
    <lineage>
        <taxon>Bacteria</taxon>
        <taxon>Bacillati</taxon>
        <taxon>Actinomycetota</taxon>
        <taxon>Actinomycetes</taxon>
        <taxon>Pseudonocardiales</taxon>
        <taxon>Pseudonocardiaceae</taxon>
        <taxon>Amycolatopsis</taxon>
    </lineage>
</organism>
<comment type="caution">
    <text evidence="2">The sequence shown here is derived from an EMBL/GenBank/DDBJ whole genome shotgun (WGS) entry which is preliminary data.</text>
</comment>
<reference evidence="2 3" key="1">
    <citation type="submission" date="2020-10" db="EMBL/GenBank/DDBJ databases">
        <title>Sequencing the genomes of 1000 actinobacteria strains.</title>
        <authorList>
            <person name="Klenk H.-P."/>
        </authorList>
    </citation>
    <scope>NUCLEOTIDE SEQUENCE [LARGE SCALE GENOMIC DNA]</scope>
    <source>
        <strain evidence="2 3">DSM 46661</strain>
    </source>
</reference>
<evidence type="ECO:0000256" key="1">
    <source>
        <dbReference type="SAM" id="MobiDB-lite"/>
    </source>
</evidence>